<name>A0A9N7RM79_STRHE</name>
<comment type="caution">
    <text evidence="3">The sequence shown here is derived from an EMBL/GenBank/DDBJ whole genome shotgun (WGS) entry which is preliminary data.</text>
</comment>
<keyword evidence="4" id="KW-1185">Reference proteome</keyword>
<evidence type="ECO:0000313" key="4">
    <source>
        <dbReference type="Proteomes" id="UP001153555"/>
    </source>
</evidence>
<dbReference type="SUPFAM" id="SSF46938">
    <property type="entry name" value="CRAL/TRIO N-terminal domain"/>
    <property type="match status" value="1"/>
</dbReference>
<reference evidence="3" key="1">
    <citation type="submission" date="2019-12" db="EMBL/GenBank/DDBJ databases">
        <authorList>
            <person name="Scholes J."/>
        </authorList>
    </citation>
    <scope>NUCLEOTIDE SEQUENCE</scope>
</reference>
<dbReference type="InterPro" id="IPR036273">
    <property type="entry name" value="CRAL/TRIO_N_dom_sf"/>
</dbReference>
<accession>A0A9N7RM79</accession>
<protein>
    <submittedName>
        <fullName evidence="3">Sec14p-like phosphatidylinositol transfer family protein</fullName>
    </submittedName>
</protein>
<dbReference type="AlphaFoldDB" id="A0A9N7RM79"/>
<evidence type="ECO:0000256" key="1">
    <source>
        <dbReference type="SAM" id="MobiDB-lite"/>
    </source>
</evidence>
<dbReference type="SMART" id="SM01100">
    <property type="entry name" value="CRAL_TRIO_N"/>
    <property type="match status" value="1"/>
</dbReference>
<feature type="region of interest" description="Disordered" evidence="1">
    <location>
        <begin position="15"/>
        <end position="37"/>
    </location>
</feature>
<dbReference type="InterPro" id="IPR011074">
    <property type="entry name" value="CRAL/TRIO_N_dom"/>
</dbReference>
<evidence type="ECO:0000259" key="2">
    <source>
        <dbReference type="SMART" id="SM01100"/>
    </source>
</evidence>
<dbReference type="Proteomes" id="UP001153555">
    <property type="component" value="Unassembled WGS sequence"/>
</dbReference>
<proteinExistence type="predicted"/>
<organism evidence="3 4">
    <name type="scientific">Striga hermonthica</name>
    <name type="common">Purple witchweed</name>
    <name type="synonym">Buchnera hermonthica</name>
    <dbReference type="NCBI Taxonomy" id="68872"/>
    <lineage>
        <taxon>Eukaryota</taxon>
        <taxon>Viridiplantae</taxon>
        <taxon>Streptophyta</taxon>
        <taxon>Embryophyta</taxon>
        <taxon>Tracheophyta</taxon>
        <taxon>Spermatophyta</taxon>
        <taxon>Magnoliopsida</taxon>
        <taxon>eudicotyledons</taxon>
        <taxon>Gunneridae</taxon>
        <taxon>Pentapetalae</taxon>
        <taxon>asterids</taxon>
        <taxon>lamiids</taxon>
        <taxon>Lamiales</taxon>
        <taxon>Orobanchaceae</taxon>
        <taxon>Buchnereae</taxon>
        <taxon>Striga</taxon>
    </lineage>
</organism>
<dbReference type="Gene3D" id="1.10.8.20">
    <property type="entry name" value="N-terminal domain of phosphatidylinositol transfer protein sec14p"/>
    <property type="match status" value="1"/>
</dbReference>
<gene>
    <name evidence="3" type="ORF">SHERM_03113</name>
</gene>
<sequence length="88" mass="10130">MTSYLRKKFQYLTTAPSQSSESEDVVRDTEVNPGNNMDEIERSKIGIVRALVQNQNPSAKDFDDLMIRRFLRARDHDVEKASAMLLKI</sequence>
<dbReference type="EMBL" id="CACSLK010030184">
    <property type="protein sequence ID" value="CAA0835974.1"/>
    <property type="molecule type" value="Genomic_DNA"/>
</dbReference>
<evidence type="ECO:0000313" key="3">
    <source>
        <dbReference type="EMBL" id="CAA0835974.1"/>
    </source>
</evidence>
<feature type="domain" description="CRAL/TRIO N-terminal" evidence="2">
    <location>
        <begin position="63"/>
        <end position="88"/>
    </location>
</feature>
<dbReference type="Pfam" id="PF03765">
    <property type="entry name" value="CRAL_TRIO_N"/>
    <property type="match status" value="1"/>
</dbReference>
<dbReference type="OrthoDB" id="1434354at2759"/>